<name>A0A1I5Z343_9RHOB</name>
<dbReference type="Pfam" id="PF03783">
    <property type="entry name" value="CsgG"/>
    <property type="match status" value="1"/>
</dbReference>
<dbReference type="PROSITE" id="PS51257">
    <property type="entry name" value="PROKAR_LIPOPROTEIN"/>
    <property type="match status" value="1"/>
</dbReference>
<keyword evidence="3" id="KW-0472">Membrane</keyword>
<dbReference type="Proteomes" id="UP000243106">
    <property type="component" value="Unassembled WGS sequence"/>
</dbReference>
<evidence type="ECO:0000256" key="6">
    <source>
        <dbReference type="SAM" id="SignalP"/>
    </source>
</evidence>
<proteinExistence type="predicted"/>
<keyword evidence="1" id="KW-1003">Cell membrane</keyword>
<dbReference type="GO" id="GO:0030288">
    <property type="term" value="C:outer membrane-bounded periplasmic space"/>
    <property type="evidence" value="ECO:0007669"/>
    <property type="project" value="InterPro"/>
</dbReference>
<dbReference type="AlphaFoldDB" id="A0A1I5Z343"/>
<evidence type="ECO:0000256" key="2">
    <source>
        <dbReference type="ARBA" id="ARBA00022729"/>
    </source>
</evidence>
<dbReference type="PANTHER" id="PTHR41164">
    <property type="entry name" value="CURLI PRODUCTION ASSEMBLY/TRANSPORT COMPONENT CSGG"/>
    <property type="match status" value="1"/>
</dbReference>
<protein>
    <submittedName>
        <fullName evidence="7">Curli production assembly/transport component CsgG</fullName>
    </submittedName>
</protein>
<evidence type="ECO:0000256" key="3">
    <source>
        <dbReference type="ARBA" id="ARBA00023136"/>
    </source>
</evidence>
<evidence type="ECO:0000256" key="5">
    <source>
        <dbReference type="ARBA" id="ARBA00023288"/>
    </source>
</evidence>
<keyword evidence="2 6" id="KW-0732">Signal</keyword>
<keyword evidence="4" id="KW-0564">Palmitate</keyword>
<evidence type="ECO:0000313" key="7">
    <source>
        <dbReference type="EMBL" id="SFQ50872.1"/>
    </source>
</evidence>
<keyword evidence="5" id="KW-0449">Lipoprotein</keyword>
<sequence>MKFPKLHLLSFLAILALSACEYTVPMSDELLLEQAQEMSATQTGLKLERLPPPARALDVAVYAFPDLTGQNEPTDDYAELSRAVTQGGADILTDVLTAAGKGEWFNVIERARVDNLLRERSIIEQTQAAFTGGVSIPPLRFAGTLIEGSIVGYDTNTVTGGVGARFLGIGNFNQYRKDIVTVALRAVSVSTGRVLTSVTTTKTVYSVQVQGDAFRYVAVDEILEYETGFTRNEPEIFVVREAMELAVLAMIVEGAEDGQWAFATEAAGNAVIEDYRMRYKLARLGYSAEQIRGFLRKERESSERTTVVVTDN</sequence>
<organism evidence="7 8">
    <name type="scientific">Roseivivax halotolerans</name>
    <dbReference type="NCBI Taxonomy" id="93684"/>
    <lineage>
        <taxon>Bacteria</taxon>
        <taxon>Pseudomonadati</taxon>
        <taxon>Pseudomonadota</taxon>
        <taxon>Alphaproteobacteria</taxon>
        <taxon>Rhodobacterales</taxon>
        <taxon>Roseobacteraceae</taxon>
        <taxon>Roseivivax</taxon>
    </lineage>
</organism>
<dbReference type="PANTHER" id="PTHR41164:SF1">
    <property type="entry name" value="CURLI PRODUCTION ASSEMBLY_TRANSPORT COMPONENT CSGG"/>
    <property type="match status" value="1"/>
</dbReference>
<feature type="chain" id="PRO_5017264948" evidence="6">
    <location>
        <begin position="22"/>
        <end position="312"/>
    </location>
</feature>
<evidence type="ECO:0000313" key="8">
    <source>
        <dbReference type="Proteomes" id="UP000243106"/>
    </source>
</evidence>
<evidence type="ECO:0000256" key="4">
    <source>
        <dbReference type="ARBA" id="ARBA00023139"/>
    </source>
</evidence>
<feature type="signal peptide" evidence="6">
    <location>
        <begin position="1"/>
        <end position="21"/>
    </location>
</feature>
<dbReference type="Gene3D" id="3.40.50.10610">
    <property type="entry name" value="ABC-type transport auxiliary lipoprotein component"/>
    <property type="match status" value="2"/>
</dbReference>
<dbReference type="STRING" id="93684.SAMN05421853_107210"/>
<dbReference type="InterPro" id="IPR005534">
    <property type="entry name" value="Curli_assmbl/transp-comp_CsgG"/>
</dbReference>
<accession>A0A1I5Z343</accession>
<evidence type="ECO:0000256" key="1">
    <source>
        <dbReference type="ARBA" id="ARBA00022475"/>
    </source>
</evidence>
<gene>
    <name evidence="7" type="ORF">SAMN05421853_107210</name>
</gene>
<dbReference type="EMBL" id="FOXV01000007">
    <property type="protein sequence ID" value="SFQ50872.1"/>
    <property type="molecule type" value="Genomic_DNA"/>
</dbReference>
<keyword evidence="8" id="KW-1185">Reference proteome</keyword>
<reference evidence="8" key="1">
    <citation type="submission" date="2016-10" db="EMBL/GenBank/DDBJ databases">
        <authorList>
            <person name="Varghese N."/>
            <person name="Submissions S."/>
        </authorList>
    </citation>
    <scope>NUCLEOTIDE SEQUENCE [LARGE SCALE GENOMIC DNA]</scope>
    <source>
        <strain evidence="8">JCM 10271</strain>
    </source>
</reference>